<dbReference type="Proteomes" id="UP000002407">
    <property type="component" value="Plasmid pCH4"/>
</dbReference>
<keyword evidence="1" id="KW-0614">Plasmid</keyword>
<protein>
    <submittedName>
        <fullName evidence="1">Uncharacterized protein</fullName>
    </submittedName>
</protein>
<evidence type="ECO:0000313" key="1">
    <source>
        <dbReference type="EMBL" id="ABS50882.1"/>
    </source>
</evidence>
<evidence type="ECO:0000313" key="2">
    <source>
        <dbReference type="Proteomes" id="UP000002407"/>
    </source>
</evidence>
<dbReference type="HOGENOM" id="CLU_2970762_0_0_7"/>
<geneLocation type="plasmid" evidence="1 2">
    <name>pCH4</name>
</geneLocation>
<proteinExistence type="predicted"/>
<sequence length="58" mass="7055">MIYYPQNSILKKPQSFAELRGKYCQKGANMRKHTKHLLLKLYLNFRLFKLKVEVEIRK</sequence>
<keyword evidence="2" id="KW-1185">Reference proteome</keyword>
<reference evidence="2" key="1">
    <citation type="submission" date="2007-07" db="EMBL/GenBank/DDBJ databases">
        <title>Complete genome sequence of Campylobacter hominis ATCC BAA-381, a commensal isolated from the human gastrointestinal tract.</title>
        <authorList>
            <person name="Fouts D.E."/>
            <person name="Mongodin E.F."/>
            <person name="Puiu D."/>
            <person name="Sebastian Y."/>
            <person name="Miller W.G."/>
            <person name="Mandrell R.E."/>
            <person name="Nelson K.E."/>
        </authorList>
    </citation>
    <scope>NUCLEOTIDE SEQUENCE [LARGE SCALE GENOMIC DNA]</scope>
    <source>
        <strain evidence="2">ATCC BAA-381 / LMG 19568 / NCTC 13146 / CH001A</strain>
        <plasmid evidence="2">Plasmid pCH4</plasmid>
    </source>
</reference>
<name>A7HZC7_CAMHC</name>
<accession>A7HZC7</accession>
<dbReference type="AlphaFoldDB" id="A7HZC7"/>
<dbReference type="EMBL" id="CP000775">
    <property type="protein sequence ID" value="ABS50882.1"/>
    <property type="molecule type" value="Genomic_DNA"/>
</dbReference>
<gene>
    <name evidence="1" type="ordered locus">CHAB381_A0001</name>
</gene>
<organism evidence="1 2">
    <name type="scientific">Campylobacter hominis (strain ATCC BAA-381 / DSM 21671 / CCUG 45161 / LMG 19568 / NCTC 13146 / CH001A)</name>
    <dbReference type="NCBI Taxonomy" id="360107"/>
    <lineage>
        <taxon>Bacteria</taxon>
        <taxon>Pseudomonadati</taxon>
        <taxon>Campylobacterota</taxon>
        <taxon>Epsilonproteobacteria</taxon>
        <taxon>Campylobacterales</taxon>
        <taxon>Campylobacteraceae</taxon>
        <taxon>Campylobacter</taxon>
    </lineage>
</organism>
<dbReference type="KEGG" id="cha:CHAB381_A0001"/>